<comment type="similarity">
    <text evidence="1 5 6">Belongs to the universal ribosomal protein uS9 family.</text>
</comment>
<dbReference type="EMBL" id="JBGMEF010000001">
    <property type="protein sequence ID" value="MFO3666194.1"/>
    <property type="molecule type" value="Genomic_DNA"/>
</dbReference>
<dbReference type="InterPro" id="IPR000754">
    <property type="entry name" value="Ribosomal_uS9"/>
</dbReference>
<dbReference type="InterPro" id="IPR023035">
    <property type="entry name" value="Ribosomal_uS9_bac/plastid"/>
</dbReference>
<dbReference type="NCBIfam" id="NF001099">
    <property type="entry name" value="PRK00132.1"/>
    <property type="match status" value="1"/>
</dbReference>
<keyword evidence="2 5" id="KW-0689">Ribosomal protein</keyword>
<dbReference type="Proteomes" id="UP001637994">
    <property type="component" value="Unassembled WGS sequence"/>
</dbReference>
<reference evidence="8 9" key="1">
    <citation type="journal article" date="2025" name="Anaerobe">
        <title>Description of Anaerococcus kampingiae sp. nov., Anaerococcus groningensis sp. nov., Anaerococcus martiniensis sp. nov., and Anaerococcus cruorum sp. nov., isolated from human clinical specimens.</title>
        <authorList>
            <person name="Boiten K.E."/>
            <person name="Meijer J."/>
            <person name="van Wezel E.M."/>
            <person name="Veloo A.C.M."/>
        </authorList>
    </citation>
    <scope>NUCLEOTIDE SEQUENCE [LARGE SCALE GENOMIC DNA]</scope>
    <source>
        <strain evidence="8 9">ENR0874</strain>
    </source>
</reference>
<dbReference type="PROSITE" id="PS00360">
    <property type="entry name" value="RIBOSOMAL_S9"/>
    <property type="match status" value="1"/>
</dbReference>
<evidence type="ECO:0000313" key="8">
    <source>
        <dbReference type="EMBL" id="MFO3666194.1"/>
    </source>
</evidence>
<dbReference type="InterPro" id="IPR020568">
    <property type="entry name" value="Ribosomal_Su5_D2-typ_SF"/>
</dbReference>
<dbReference type="Gene3D" id="3.30.230.10">
    <property type="match status" value="1"/>
</dbReference>
<dbReference type="PANTHER" id="PTHR21569">
    <property type="entry name" value="RIBOSOMAL PROTEIN S9"/>
    <property type="match status" value="1"/>
</dbReference>
<keyword evidence="3 5" id="KW-0687">Ribonucleoprotein</keyword>
<name>A0ABW9MAB2_9FIRM</name>
<protein>
    <recommendedName>
        <fullName evidence="4 5">Small ribosomal subunit protein uS9</fullName>
    </recommendedName>
</protein>
<accession>A0ABW9MAB2</accession>
<evidence type="ECO:0000256" key="3">
    <source>
        <dbReference type="ARBA" id="ARBA00023274"/>
    </source>
</evidence>
<feature type="compositionally biased region" description="Basic residues" evidence="7">
    <location>
        <begin position="111"/>
        <end position="130"/>
    </location>
</feature>
<comment type="caution">
    <text evidence="8">The sequence shown here is derived from an EMBL/GenBank/DDBJ whole genome shotgun (WGS) entry which is preliminary data.</text>
</comment>
<dbReference type="HAMAP" id="MF_00532_B">
    <property type="entry name" value="Ribosomal_uS9_B"/>
    <property type="match status" value="1"/>
</dbReference>
<dbReference type="InterPro" id="IPR020574">
    <property type="entry name" value="Ribosomal_uS9_CS"/>
</dbReference>
<evidence type="ECO:0000313" key="9">
    <source>
        <dbReference type="Proteomes" id="UP001637994"/>
    </source>
</evidence>
<proteinExistence type="inferred from homology"/>
<dbReference type="RefSeq" id="WP_106460835.1">
    <property type="nucleotide sequence ID" value="NZ_JBGMEF010000001.1"/>
</dbReference>
<feature type="region of interest" description="Disordered" evidence="7">
    <location>
        <begin position="107"/>
        <end position="130"/>
    </location>
</feature>
<keyword evidence="9" id="KW-1185">Reference proteome</keyword>
<evidence type="ECO:0000256" key="1">
    <source>
        <dbReference type="ARBA" id="ARBA00005251"/>
    </source>
</evidence>
<evidence type="ECO:0000256" key="5">
    <source>
        <dbReference type="HAMAP-Rule" id="MF_00532"/>
    </source>
</evidence>
<dbReference type="SUPFAM" id="SSF54211">
    <property type="entry name" value="Ribosomal protein S5 domain 2-like"/>
    <property type="match status" value="1"/>
</dbReference>
<evidence type="ECO:0000256" key="4">
    <source>
        <dbReference type="ARBA" id="ARBA00035259"/>
    </source>
</evidence>
<organism evidence="8 9">
    <name type="scientific">Anaerococcus kampingae</name>
    <dbReference type="NCBI Taxonomy" id="3115614"/>
    <lineage>
        <taxon>Bacteria</taxon>
        <taxon>Bacillati</taxon>
        <taxon>Bacillota</taxon>
        <taxon>Tissierellia</taxon>
        <taxon>Tissierellales</taxon>
        <taxon>Peptoniphilaceae</taxon>
        <taxon>Anaerococcus</taxon>
    </lineage>
</organism>
<sequence>MAENIIQSTGRRKTSVARVTMVPGSGNILVNGRDLDEYFNFESLRIIARSPLALTENLTSYDIRVNVNGGGYNGQAGAIRHAIARALLEANPDYRIALKRAGFLTRDSRKKERKKAGLKKARKSSQFSKR</sequence>
<dbReference type="PANTHER" id="PTHR21569:SF1">
    <property type="entry name" value="SMALL RIBOSOMAL SUBUNIT PROTEIN US9M"/>
    <property type="match status" value="1"/>
</dbReference>
<dbReference type="GO" id="GO:0005840">
    <property type="term" value="C:ribosome"/>
    <property type="evidence" value="ECO:0007669"/>
    <property type="project" value="UniProtKB-KW"/>
</dbReference>
<dbReference type="Pfam" id="PF00380">
    <property type="entry name" value="Ribosomal_S9"/>
    <property type="match status" value="1"/>
</dbReference>
<gene>
    <name evidence="5 8" type="primary">rpsI</name>
    <name evidence="8" type="ORF">ACCQ42_00135</name>
</gene>
<dbReference type="InterPro" id="IPR014721">
    <property type="entry name" value="Ribsml_uS5_D2-typ_fold_subgr"/>
</dbReference>
<evidence type="ECO:0000256" key="7">
    <source>
        <dbReference type="SAM" id="MobiDB-lite"/>
    </source>
</evidence>
<evidence type="ECO:0000256" key="6">
    <source>
        <dbReference type="RuleBase" id="RU003815"/>
    </source>
</evidence>
<evidence type="ECO:0000256" key="2">
    <source>
        <dbReference type="ARBA" id="ARBA00022980"/>
    </source>
</evidence>